<dbReference type="AlphaFoldDB" id="A0A8J3D4C2"/>
<reference evidence="2 3" key="1">
    <citation type="journal article" date="2014" name="Int. J. Syst. Evol. Microbiol.">
        <title>Complete genome sequence of Corynebacterium casei LMG S-19264T (=DSM 44701T), isolated from a smear-ripened cheese.</title>
        <authorList>
            <consortium name="US DOE Joint Genome Institute (JGI-PGF)"/>
            <person name="Walter F."/>
            <person name="Albersmeier A."/>
            <person name="Kalinowski J."/>
            <person name="Ruckert C."/>
        </authorList>
    </citation>
    <scope>NUCLEOTIDE SEQUENCE [LARGE SCALE GENOMIC DNA]</scope>
    <source>
        <strain evidence="2 3">KCTC 12866</strain>
    </source>
</reference>
<organism evidence="2 3">
    <name type="scientific">Persicitalea jodogahamensis</name>
    <dbReference type="NCBI Taxonomy" id="402147"/>
    <lineage>
        <taxon>Bacteria</taxon>
        <taxon>Pseudomonadati</taxon>
        <taxon>Bacteroidota</taxon>
        <taxon>Cytophagia</taxon>
        <taxon>Cytophagales</taxon>
        <taxon>Spirosomataceae</taxon>
        <taxon>Persicitalea</taxon>
    </lineage>
</organism>
<dbReference type="InterPro" id="IPR036378">
    <property type="entry name" value="FAS1_dom_sf"/>
</dbReference>
<dbReference type="InterPro" id="IPR000782">
    <property type="entry name" value="FAS1_domain"/>
</dbReference>
<name>A0A8J3D4C2_9BACT</name>
<feature type="domain" description="FAS1" evidence="1">
    <location>
        <begin position="37"/>
        <end position="194"/>
    </location>
</feature>
<sequence>MTGCDLEVQKPYDFQPEVFPLATFENQTVWDWLQTQKSPGGLAAVDQYKFDFLIEAIELTGLKEEFNRKGDKRTFLLLNNNAFDDANEILQTLTGSTKKTLKDADVGRLKNVLLYHIVEEYILQIPTLEVINQEYMFQTLISGEDGKIVLQRNDRYSISVNNTTSLSTTVRSANVRSHNFRFNNGIGHILNDYVRNRPF</sequence>
<gene>
    <name evidence="2" type="ORF">GCM10007390_28870</name>
</gene>
<dbReference type="Gene3D" id="2.30.180.10">
    <property type="entry name" value="FAS1 domain"/>
    <property type="match status" value="1"/>
</dbReference>
<protein>
    <recommendedName>
        <fullName evidence="1">FAS1 domain-containing protein</fullName>
    </recommendedName>
</protein>
<dbReference type="PROSITE" id="PS50213">
    <property type="entry name" value="FAS1"/>
    <property type="match status" value="1"/>
</dbReference>
<proteinExistence type="predicted"/>
<evidence type="ECO:0000259" key="1">
    <source>
        <dbReference type="PROSITE" id="PS50213"/>
    </source>
</evidence>
<dbReference type="SUPFAM" id="SSF82153">
    <property type="entry name" value="FAS1 domain"/>
    <property type="match status" value="1"/>
</dbReference>
<comment type="caution">
    <text evidence="2">The sequence shown here is derived from an EMBL/GenBank/DDBJ whole genome shotgun (WGS) entry which is preliminary data.</text>
</comment>
<dbReference type="EMBL" id="BMXF01000002">
    <property type="protein sequence ID" value="GHB73002.1"/>
    <property type="molecule type" value="Genomic_DNA"/>
</dbReference>
<dbReference type="Proteomes" id="UP000598271">
    <property type="component" value="Unassembled WGS sequence"/>
</dbReference>
<evidence type="ECO:0000313" key="3">
    <source>
        <dbReference type="Proteomes" id="UP000598271"/>
    </source>
</evidence>
<accession>A0A8J3D4C2</accession>
<evidence type="ECO:0000313" key="2">
    <source>
        <dbReference type="EMBL" id="GHB73002.1"/>
    </source>
</evidence>
<dbReference type="Pfam" id="PF02469">
    <property type="entry name" value="Fasciclin"/>
    <property type="match status" value="1"/>
</dbReference>
<keyword evidence="3" id="KW-1185">Reference proteome</keyword>